<dbReference type="InterPro" id="IPR003374">
    <property type="entry name" value="ApbE-like_sf"/>
</dbReference>
<sequence>MRANATGSQRRRTVRTRELMGTVASVHVIGESPDARVESAIEACLDELDHVESVFSPFRPESDVSRIRAGMLSVDDADPLVSVVVDACAAAKDATGGLFDAWHAGWFDPTCYVKGWAVERAARRWLEPLTEHPSVHAAGIGVGGDLQLFTAEGADWLWEIGIADPWHPGAVVATVQVVSGAVATSGTAERGSHILDPRSGAAAASVLSATVVAGSLETADLWATIAVIAGFDDLSWITTAGIRSGVLVAPDGRIRRWADGVELGPVTFTTVTPRS</sequence>
<evidence type="ECO:0000256" key="5">
    <source>
        <dbReference type="ARBA" id="ARBA00022679"/>
    </source>
</evidence>
<dbReference type="GO" id="GO:0046872">
    <property type="term" value="F:metal ion binding"/>
    <property type="evidence" value="ECO:0007669"/>
    <property type="project" value="UniProtKB-KW"/>
</dbReference>
<evidence type="ECO:0000313" key="11">
    <source>
        <dbReference type="EMBL" id="QDZ16720.1"/>
    </source>
</evidence>
<evidence type="ECO:0000256" key="1">
    <source>
        <dbReference type="ARBA" id="ARBA00001946"/>
    </source>
</evidence>
<dbReference type="SUPFAM" id="SSF143631">
    <property type="entry name" value="ApbE-like"/>
    <property type="match status" value="1"/>
</dbReference>
<dbReference type="PANTHER" id="PTHR30040">
    <property type="entry name" value="THIAMINE BIOSYNTHESIS LIPOPROTEIN APBE"/>
    <property type="match status" value="1"/>
</dbReference>
<keyword evidence="4" id="KW-0285">Flavoprotein</keyword>
<reference evidence="11 12" key="1">
    <citation type="submission" date="2019-07" db="EMBL/GenBank/DDBJ databases">
        <title>Full genome sequence of Humibacter sp. WJ7-1.</title>
        <authorList>
            <person name="Im W.-T."/>
        </authorList>
    </citation>
    <scope>NUCLEOTIDE SEQUENCE [LARGE SCALE GENOMIC DNA]</scope>
    <source>
        <strain evidence="11 12">WJ7-1</strain>
    </source>
</reference>
<evidence type="ECO:0000256" key="2">
    <source>
        <dbReference type="ARBA" id="ARBA00011955"/>
    </source>
</evidence>
<dbReference type="Pfam" id="PF02424">
    <property type="entry name" value="ApbE"/>
    <property type="match status" value="2"/>
</dbReference>
<keyword evidence="12" id="KW-1185">Reference proteome</keyword>
<comment type="catalytic activity">
    <reaction evidence="10">
        <text>L-threonyl-[protein] + FAD = FMN-L-threonyl-[protein] + AMP + H(+)</text>
        <dbReference type="Rhea" id="RHEA:36847"/>
        <dbReference type="Rhea" id="RHEA-COMP:11060"/>
        <dbReference type="Rhea" id="RHEA-COMP:11061"/>
        <dbReference type="ChEBI" id="CHEBI:15378"/>
        <dbReference type="ChEBI" id="CHEBI:30013"/>
        <dbReference type="ChEBI" id="CHEBI:57692"/>
        <dbReference type="ChEBI" id="CHEBI:74257"/>
        <dbReference type="ChEBI" id="CHEBI:456215"/>
        <dbReference type="EC" id="2.7.1.180"/>
    </reaction>
</comment>
<dbReference type="AlphaFoldDB" id="A0A5B8MAT5"/>
<proteinExistence type="predicted"/>
<keyword evidence="7" id="KW-0274">FAD</keyword>
<comment type="cofactor">
    <cofactor evidence="1">
        <name>Mg(2+)</name>
        <dbReference type="ChEBI" id="CHEBI:18420"/>
    </cofactor>
</comment>
<dbReference type="OrthoDB" id="9778595at2"/>
<gene>
    <name evidence="11" type="ORF">FPZ11_05670</name>
</gene>
<dbReference type="EMBL" id="CP042305">
    <property type="protein sequence ID" value="QDZ16720.1"/>
    <property type="molecule type" value="Genomic_DNA"/>
</dbReference>
<organism evidence="11 12">
    <name type="scientific">Humibacter ginsenosidimutans</name>
    <dbReference type="NCBI Taxonomy" id="2599293"/>
    <lineage>
        <taxon>Bacteria</taxon>
        <taxon>Bacillati</taxon>
        <taxon>Actinomycetota</taxon>
        <taxon>Actinomycetes</taxon>
        <taxon>Micrococcales</taxon>
        <taxon>Microbacteriaceae</taxon>
        <taxon>Humibacter</taxon>
    </lineage>
</organism>
<evidence type="ECO:0000256" key="6">
    <source>
        <dbReference type="ARBA" id="ARBA00022723"/>
    </source>
</evidence>
<dbReference type="EC" id="2.7.1.180" evidence="2"/>
<evidence type="ECO:0000256" key="9">
    <source>
        <dbReference type="ARBA" id="ARBA00031306"/>
    </source>
</evidence>
<keyword evidence="6" id="KW-0479">Metal-binding</keyword>
<evidence type="ECO:0000313" key="12">
    <source>
        <dbReference type="Proteomes" id="UP000320216"/>
    </source>
</evidence>
<evidence type="ECO:0000256" key="10">
    <source>
        <dbReference type="ARBA" id="ARBA00048540"/>
    </source>
</evidence>
<protein>
    <recommendedName>
        <fullName evidence="3">FAD:protein FMN transferase</fullName>
        <ecNumber evidence="2">2.7.1.180</ecNumber>
    </recommendedName>
    <alternativeName>
        <fullName evidence="9">Flavin transferase</fullName>
    </alternativeName>
</protein>
<evidence type="ECO:0000256" key="3">
    <source>
        <dbReference type="ARBA" id="ARBA00016337"/>
    </source>
</evidence>
<dbReference type="GO" id="GO:0016740">
    <property type="term" value="F:transferase activity"/>
    <property type="evidence" value="ECO:0007669"/>
    <property type="project" value="UniProtKB-KW"/>
</dbReference>
<name>A0A5B8MAT5_9MICO</name>
<dbReference type="Gene3D" id="3.10.520.10">
    <property type="entry name" value="ApbE-like domains"/>
    <property type="match status" value="2"/>
</dbReference>
<evidence type="ECO:0000256" key="7">
    <source>
        <dbReference type="ARBA" id="ARBA00022827"/>
    </source>
</evidence>
<dbReference type="KEGG" id="huw:FPZ11_05670"/>
<dbReference type="Proteomes" id="UP000320216">
    <property type="component" value="Chromosome"/>
</dbReference>
<evidence type="ECO:0000256" key="8">
    <source>
        <dbReference type="ARBA" id="ARBA00022842"/>
    </source>
</evidence>
<dbReference type="PANTHER" id="PTHR30040:SF2">
    <property type="entry name" value="FAD:PROTEIN FMN TRANSFERASE"/>
    <property type="match status" value="1"/>
</dbReference>
<accession>A0A5B8MAT5</accession>
<keyword evidence="5 11" id="KW-0808">Transferase</keyword>
<keyword evidence="8" id="KW-0460">Magnesium</keyword>
<evidence type="ECO:0000256" key="4">
    <source>
        <dbReference type="ARBA" id="ARBA00022630"/>
    </source>
</evidence>
<dbReference type="InterPro" id="IPR024932">
    <property type="entry name" value="ApbE"/>
</dbReference>